<name>A0A160NYA1_STRLU</name>
<protein>
    <submittedName>
        <fullName evidence="1">Uncharacterized protein</fullName>
    </submittedName>
</protein>
<accession>A0A160NYA1</accession>
<dbReference type="AlphaFoldDB" id="A0A160NYA1"/>
<sequence length="94" mass="11107">MRPRIHYATWPRPALIVTDTPDPRCPDCRGEGGWNRDYGDHETGEYAGTEWDPCTCWDENRSWTLLPLPRIPRRRQPYSDPWAQHHGYSDEPPF</sequence>
<evidence type="ECO:0000313" key="2">
    <source>
        <dbReference type="Proteomes" id="UP000217676"/>
    </source>
</evidence>
<gene>
    <name evidence="1" type="ORF">SLA_2941</name>
</gene>
<evidence type="ECO:0000313" key="1">
    <source>
        <dbReference type="EMBL" id="BAU83857.1"/>
    </source>
</evidence>
<dbReference type="KEGG" id="slau:SLA_2941"/>
<reference evidence="1 2" key="1">
    <citation type="journal article" date="2016" name="Genome Announc.">
        <title>Complete Genome Sequence of Thiostrepton-Producing Streptomyces laurentii ATCC 31255.</title>
        <authorList>
            <person name="Doi K."/>
            <person name="Fujino Y."/>
            <person name="Nagayoshi Y."/>
            <person name="Ohshima T."/>
            <person name="Ogata S."/>
        </authorList>
    </citation>
    <scope>NUCLEOTIDE SEQUENCE [LARGE SCALE GENOMIC DNA]</scope>
    <source>
        <strain evidence="1 2">ATCC 31255</strain>
    </source>
</reference>
<keyword evidence="2" id="KW-1185">Reference proteome</keyword>
<dbReference type="Proteomes" id="UP000217676">
    <property type="component" value="Chromosome"/>
</dbReference>
<proteinExistence type="predicted"/>
<organism evidence="1 2">
    <name type="scientific">Streptomyces laurentii</name>
    <dbReference type="NCBI Taxonomy" id="39478"/>
    <lineage>
        <taxon>Bacteria</taxon>
        <taxon>Bacillati</taxon>
        <taxon>Actinomycetota</taxon>
        <taxon>Actinomycetes</taxon>
        <taxon>Kitasatosporales</taxon>
        <taxon>Streptomycetaceae</taxon>
        <taxon>Streptomyces</taxon>
    </lineage>
</organism>
<dbReference type="EMBL" id="AP017424">
    <property type="protein sequence ID" value="BAU83857.1"/>
    <property type="molecule type" value="Genomic_DNA"/>
</dbReference>